<evidence type="ECO:0000256" key="12">
    <source>
        <dbReference type="ARBA" id="ARBA00025571"/>
    </source>
</evidence>
<reference evidence="16" key="1">
    <citation type="submission" date="2023-06" db="EMBL/GenBank/DDBJ databases">
        <title>Black Yeasts Isolated from many extreme environments.</title>
        <authorList>
            <person name="Coleine C."/>
            <person name="Stajich J.E."/>
            <person name="Selbmann L."/>
        </authorList>
    </citation>
    <scope>NUCLEOTIDE SEQUENCE</scope>
    <source>
        <strain evidence="16">CCFEE 5200</strain>
    </source>
</reference>
<evidence type="ECO:0000256" key="1">
    <source>
        <dbReference type="ARBA" id="ARBA00004434"/>
    </source>
</evidence>
<feature type="compositionally biased region" description="Low complexity" evidence="15">
    <location>
        <begin position="98"/>
        <end position="118"/>
    </location>
</feature>
<dbReference type="AlphaFoldDB" id="A0AAN6KY56"/>
<evidence type="ECO:0000256" key="8">
    <source>
        <dbReference type="ARBA" id="ARBA00022989"/>
    </source>
</evidence>
<feature type="region of interest" description="Disordered" evidence="15">
    <location>
        <begin position="209"/>
        <end position="343"/>
    </location>
</feature>
<evidence type="ECO:0000256" key="5">
    <source>
        <dbReference type="ARBA" id="ARBA00022692"/>
    </source>
</evidence>
<keyword evidence="9 14" id="KW-0175">Coiled coil</keyword>
<feature type="region of interest" description="Disordered" evidence="15">
    <location>
        <begin position="96"/>
        <end position="135"/>
    </location>
</feature>
<comment type="similarity">
    <text evidence="2 13">Belongs to the MICOS complex subunit Mic60 family.</text>
</comment>
<keyword evidence="6 13" id="KW-0999">Mitochondrion inner membrane</keyword>
<keyword evidence="17" id="KW-1185">Reference proteome</keyword>
<evidence type="ECO:0000256" key="4">
    <source>
        <dbReference type="ARBA" id="ARBA00018116"/>
    </source>
</evidence>
<gene>
    <name evidence="16" type="primary">MIC60_1</name>
    <name evidence="16" type="ORF">LTR91_003365</name>
</gene>
<keyword evidence="5 13" id="KW-0812">Transmembrane</keyword>
<comment type="caution">
    <text evidence="16">The sequence shown here is derived from an EMBL/GenBank/DDBJ whole genome shotgun (WGS) entry which is preliminary data.</text>
</comment>
<proteinExistence type="inferred from homology"/>
<organism evidence="16 17">
    <name type="scientific">Friedmanniomyces endolithicus</name>
    <dbReference type="NCBI Taxonomy" id="329885"/>
    <lineage>
        <taxon>Eukaryota</taxon>
        <taxon>Fungi</taxon>
        <taxon>Dikarya</taxon>
        <taxon>Ascomycota</taxon>
        <taxon>Pezizomycotina</taxon>
        <taxon>Dothideomycetes</taxon>
        <taxon>Dothideomycetidae</taxon>
        <taxon>Mycosphaerellales</taxon>
        <taxon>Teratosphaeriaceae</taxon>
        <taxon>Friedmanniomyces</taxon>
    </lineage>
</organism>
<dbReference type="InterPro" id="IPR019133">
    <property type="entry name" value="MIC60"/>
</dbReference>
<evidence type="ECO:0000256" key="9">
    <source>
        <dbReference type="ARBA" id="ARBA00023054"/>
    </source>
</evidence>
<protein>
    <recommendedName>
        <fullName evidence="4 13">MICOS complex subunit MIC60</fullName>
    </recommendedName>
    <alternativeName>
        <fullName evidence="13">Mitofilin</fullName>
    </alternativeName>
</protein>
<evidence type="ECO:0000256" key="6">
    <source>
        <dbReference type="ARBA" id="ARBA00022792"/>
    </source>
</evidence>
<feature type="compositionally biased region" description="Polar residues" evidence="15">
    <location>
        <begin position="305"/>
        <end position="314"/>
    </location>
</feature>
<comment type="subunit">
    <text evidence="3 13">Component of the mitochondrial contact site and cristae organizing system (MICOS) complex.</text>
</comment>
<evidence type="ECO:0000256" key="10">
    <source>
        <dbReference type="ARBA" id="ARBA00023128"/>
    </source>
</evidence>
<keyword evidence="7" id="KW-0809">Transit peptide</keyword>
<evidence type="ECO:0000256" key="15">
    <source>
        <dbReference type="SAM" id="MobiDB-lite"/>
    </source>
</evidence>
<dbReference type="PANTHER" id="PTHR15415">
    <property type="entry name" value="MITOFILIN"/>
    <property type="match status" value="1"/>
</dbReference>
<keyword evidence="11 13" id="KW-0472">Membrane</keyword>
<evidence type="ECO:0000313" key="16">
    <source>
        <dbReference type="EMBL" id="KAK1007835.1"/>
    </source>
</evidence>
<dbReference type="EMBL" id="JAUJLE010000017">
    <property type="protein sequence ID" value="KAK1007835.1"/>
    <property type="molecule type" value="Genomic_DNA"/>
</dbReference>
<comment type="subcellular location">
    <subcellularLocation>
        <location evidence="1 13">Mitochondrion inner membrane</location>
        <topology evidence="1 13">Single-pass membrane protein</topology>
    </subcellularLocation>
</comment>
<name>A0AAN6KY56_9PEZI</name>
<feature type="coiled-coil region" evidence="14">
    <location>
        <begin position="419"/>
        <end position="461"/>
    </location>
</feature>
<feature type="compositionally biased region" description="Basic and acidic residues" evidence="15">
    <location>
        <begin position="263"/>
        <end position="278"/>
    </location>
</feature>
<evidence type="ECO:0000256" key="3">
    <source>
        <dbReference type="ARBA" id="ARBA00011875"/>
    </source>
</evidence>
<evidence type="ECO:0000256" key="7">
    <source>
        <dbReference type="ARBA" id="ARBA00022946"/>
    </source>
</evidence>
<keyword evidence="10 13" id="KW-0496">Mitochondrion</keyword>
<evidence type="ECO:0000256" key="2">
    <source>
        <dbReference type="ARBA" id="ARBA00010877"/>
    </source>
</evidence>
<dbReference type="PANTHER" id="PTHR15415:SF7">
    <property type="entry name" value="MICOS COMPLEX SUBUNIT MIC60"/>
    <property type="match status" value="1"/>
</dbReference>
<evidence type="ECO:0000256" key="13">
    <source>
        <dbReference type="RuleBase" id="RU363000"/>
    </source>
</evidence>
<evidence type="ECO:0000256" key="14">
    <source>
        <dbReference type="SAM" id="Coils"/>
    </source>
</evidence>
<evidence type="ECO:0000256" key="11">
    <source>
        <dbReference type="ARBA" id="ARBA00023136"/>
    </source>
</evidence>
<dbReference type="GO" id="GO:0042407">
    <property type="term" value="P:cristae formation"/>
    <property type="evidence" value="ECO:0007669"/>
    <property type="project" value="TreeGrafter"/>
</dbReference>
<feature type="transmembrane region" description="Helical" evidence="13">
    <location>
        <begin position="141"/>
        <end position="161"/>
    </location>
</feature>
<comment type="function">
    <text evidence="12">Component of the MICOS complex, a large protein complex of the mitochondrial inner membrane that plays crucial roles in the maintenance of crista junctions, inner membrane architecture, and formation of contact sites to the outer membrane. Plays a role in keeping cristae membranes connected to the inner boundary membrane. Also promotes protein import via the mitochondrial intermembrane space assembly (MIA) pathway.</text>
</comment>
<dbReference type="Proteomes" id="UP001175353">
    <property type="component" value="Unassembled WGS sequence"/>
</dbReference>
<keyword evidence="8 13" id="KW-1133">Transmembrane helix</keyword>
<sequence>MLRVAIVRGVRCAGQGIARGQRGQWQTQRIQVPLNRAFADLRTTDKTILPGSESKTVAGVPQAPILDAPTPVISDIPELAKLKTDPTPVVSTPPIPAPSIITGNLPPTGTGTAATGPTSAPPPPPPPPPPPKRPRRRFRTFLLSLFILSSLGYAGGVYYSLVSDNFHDFFTEYIPYGEDSVAYFEEREYRKRFPTREYGVKNWPQTRGENKVTIGKSSGLTPRIAEEHKESSDSGPKGRHVSALEDNNKPQPGKAQQTPDAASPREKTQAVEAAKKGVEASQAGSPGKSGGQTLQPKDTVPNKGGVSSSSTSQPKEAASRSAQDLPKVTADAKPAAPPAPMIDHLSVPQATEPVVQDLVKMVNNVITAINASPEASKFSSTVQTAKGDLNNIISTIGTLKDSAAHEAETKIKDAHTEFDIAAKELVRRLEQEMREQESKWREEYENEREKLSNSYQQRLQTELDSVKKVQDEERKNALIQQEIDLQKQYMDSVKSKVEAERSGRLSKIDALAQSLEELETLTGDWSSVLDATLQTQHLQVAVEAVRSKVLDSDTPTPFLDELVALKAISPNDPVVNAAIASINPLAYQRGIPSPAALIDRFRRVASEVRKASLLPEDAGVASHAASAVLSRFMFAKKADRGLPEGEDVEATLARAEVLLEEGDLDAAAREMNGLRGWAGVLSRDWVGECRRVLEVRQAVEVIAAEARLQSLLVE</sequence>
<evidence type="ECO:0000313" key="17">
    <source>
        <dbReference type="Proteomes" id="UP001175353"/>
    </source>
</evidence>
<dbReference type="Pfam" id="PF09731">
    <property type="entry name" value="Mitofilin"/>
    <property type="match status" value="1"/>
</dbReference>
<feature type="compositionally biased region" description="Pro residues" evidence="15">
    <location>
        <begin position="119"/>
        <end position="131"/>
    </location>
</feature>
<accession>A0AAN6KY56</accession>
<dbReference type="GO" id="GO:0061617">
    <property type="term" value="C:MICOS complex"/>
    <property type="evidence" value="ECO:0007669"/>
    <property type="project" value="TreeGrafter"/>
</dbReference>